<dbReference type="EMBL" id="JAASQJ010000002">
    <property type="protein sequence ID" value="NIJ53246.1"/>
    <property type="molecule type" value="Genomic_DNA"/>
</dbReference>
<name>A0ABX0UJY4_9BACT</name>
<comment type="caution">
    <text evidence="1">The sequence shown here is derived from an EMBL/GenBank/DDBJ whole genome shotgun (WGS) entry which is preliminary data.</text>
</comment>
<proteinExistence type="predicted"/>
<gene>
    <name evidence="1" type="ORF">FHS68_002416</name>
</gene>
<accession>A0ABX0UJY4</accession>
<keyword evidence="2" id="KW-1185">Reference proteome</keyword>
<evidence type="ECO:0000313" key="2">
    <source>
        <dbReference type="Proteomes" id="UP001179181"/>
    </source>
</evidence>
<reference evidence="1 2" key="1">
    <citation type="submission" date="2020-03" db="EMBL/GenBank/DDBJ databases">
        <title>Genomic Encyclopedia of Type Strains, Phase IV (KMG-IV): sequencing the most valuable type-strain genomes for metagenomic binning, comparative biology and taxonomic classification.</title>
        <authorList>
            <person name="Goeker M."/>
        </authorList>
    </citation>
    <scope>NUCLEOTIDE SEQUENCE [LARGE SCALE GENOMIC DNA]</scope>
    <source>
        <strain evidence="1 2">DSM 102865</strain>
    </source>
</reference>
<organism evidence="1 2">
    <name type="scientific">Dyadobacter arcticus</name>
    <dbReference type="NCBI Taxonomy" id="1078754"/>
    <lineage>
        <taxon>Bacteria</taxon>
        <taxon>Pseudomonadati</taxon>
        <taxon>Bacteroidota</taxon>
        <taxon>Cytophagia</taxon>
        <taxon>Cytophagales</taxon>
        <taxon>Spirosomataceae</taxon>
        <taxon>Dyadobacter</taxon>
    </lineage>
</organism>
<dbReference type="Proteomes" id="UP001179181">
    <property type="component" value="Unassembled WGS sequence"/>
</dbReference>
<protein>
    <submittedName>
        <fullName evidence="1">Uncharacterized protein</fullName>
    </submittedName>
</protein>
<dbReference type="RefSeq" id="WP_167270199.1">
    <property type="nucleotide sequence ID" value="NZ_JAASQJ010000002.1"/>
</dbReference>
<sequence length="122" mass="13956">MKIRIQANSVRFRLSKPEVEQLCKEGIVEEQTLFLQSQLTYSVQKNFQINTLSASFENNKITLAVPAHFLSEWAENEVVGLDAQMVVSGQISLHLLIEKDFKCLDNVTEDQSHNYENPNKIC</sequence>
<evidence type="ECO:0000313" key="1">
    <source>
        <dbReference type="EMBL" id="NIJ53246.1"/>
    </source>
</evidence>
<dbReference type="InterPro" id="IPR053825">
    <property type="entry name" value="DUF7009"/>
</dbReference>
<dbReference type="Pfam" id="PF22668">
    <property type="entry name" value="DUF7009"/>
    <property type="match status" value="1"/>
</dbReference>